<keyword evidence="3 7" id="KW-0378">Hydrolase</keyword>
<dbReference type="SUPFAM" id="SSF109604">
    <property type="entry name" value="HD-domain/PDEase-like"/>
    <property type="match status" value="1"/>
</dbReference>
<feature type="binding site" evidence="6">
    <location>
        <position position="403"/>
    </location>
    <ligand>
        <name>Zn(2+)</name>
        <dbReference type="ChEBI" id="CHEBI:29105"/>
        <label>1</label>
    </ligand>
</feature>
<keyword evidence="11" id="KW-1185">Reference proteome</keyword>
<dbReference type="InterPro" id="IPR023088">
    <property type="entry name" value="PDEase"/>
</dbReference>
<feature type="binding site" evidence="6">
    <location>
        <position position="258"/>
    </location>
    <ligand>
        <name>Zn(2+)</name>
        <dbReference type="ChEBI" id="CHEBI:29105"/>
        <label>1</label>
    </ligand>
</feature>
<feature type="binding site" evidence="6">
    <location>
        <position position="295"/>
    </location>
    <ligand>
        <name>Zn(2+)</name>
        <dbReference type="ChEBI" id="CHEBI:29105"/>
        <label>2</label>
    </ligand>
</feature>
<feature type="binding site" evidence="5">
    <location>
        <begin position="254"/>
        <end position="258"/>
    </location>
    <ligand>
        <name>AMP</name>
        <dbReference type="ChEBI" id="CHEBI:456215"/>
    </ligand>
</feature>
<dbReference type="Gene3D" id="1.10.1300.10">
    <property type="entry name" value="3'5'-cyclic nucleotide phosphodiesterase, catalytic domain"/>
    <property type="match status" value="1"/>
</dbReference>
<dbReference type="GO" id="GO:0007165">
    <property type="term" value="P:signal transduction"/>
    <property type="evidence" value="ECO:0007669"/>
    <property type="project" value="InterPro"/>
</dbReference>
<feature type="binding site" evidence="6">
    <location>
        <position position="294"/>
    </location>
    <ligand>
        <name>Zn(2+)</name>
        <dbReference type="ChEBI" id="CHEBI:29105"/>
        <label>1</label>
    </ligand>
</feature>
<feature type="compositionally biased region" description="Polar residues" evidence="8">
    <location>
        <begin position="493"/>
        <end position="513"/>
    </location>
</feature>
<feature type="binding site" evidence="5">
    <location>
        <position position="403"/>
    </location>
    <ligand>
        <name>AMP</name>
        <dbReference type="ChEBI" id="CHEBI:456215"/>
    </ligand>
</feature>
<feature type="domain" description="PDEase" evidence="9">
    <location>
        <begin position="177"/>
        <end position="557"/>
    </location>
</feature>
<organism evidence="10 11">
    <name type="scientific">Larinioides sclopetarius</name>
    <dbReference type="NCBI Taxonomy" id="280406"/>
    <lineage>
        <taxon>Eukaryota</taxon>
        <taxon>Metazoa</taxon>
        <taxon>Ecdysozoa</taxon>
        <taxon>Arthropoda</taxon>
        <taxon>Chelicerata</taxon>
        <taxon>Arachnida</taxon>
        <taxon>Araneae</taxon>
        <taxon>Araneomorphae</taxon>
        <taxon>Entelegynae</taxon>
        <taxon>Araneoidea</taxon>
        <taxon>Araneidae</taxon>
        <taxon>Larinioides</taxon>
    </lineage>
</organism>
<proteinExistence type="inferred from homology"/>
<dbReference type="InterPro" id="IPR002073">
    <property type="entry name" value="PDEase_catalytic_dom"/>
</dbReference>
<feature type="binding site" evidence="5">
    <location>
        <position position="295"/>
    </location>
    <ligand>
        <name>AMP</name>
        <dbReference type="ChEBI" id="CHEBI:456215"/>
    </ligand>
</feature>
<dbReference type="InterPro" id="IPR036971">
    <property type="entry name" value="PDEase_catalytic_dom_sf"/>
</dbReference>
<comment type="cofactor">
    <cofactor evidence="7">
        <name>a divalent metal cation</name>
        <dbReference type="ChEBI" id="CHEBI:60240"/>
    </cofactor>
    <text evidence="7">Binds 2 divalent metal cations per subunit. Site 1 may preferentially bind zinc ions, while site 2 has a preference for magnesium and/or manganese ions.</text>
</comment>
<evidence type="ECO:0000313" key="10">
    <source>
        <dbReference type="EMBL" id="CAL1294416.1"/>
    </source>
</evidence>
<feature type="active site" description="Proton donor" evidence="4">
    <location>
        <position position="254"/>
    </location>
</feature>
<keyword evidence="1" id="KW-0140">cGMP</keyword>
<dbReference type="GO" id="GO:0046872">
    <property type="term" value="F:metal ion binding"/>
    <property type="evidence" value="ECO:0007669"/>
    <property type="project" value="UniProtKB-KW"/>
</dbReference>
<dbReference type="Pfam" id="PF00233">
    <property type="entry name" value="PDEase_I"/>
    <property type="match status" value="1"/>
</dbReference>
<evidence type="ECO:0000256" key="3">
    <source>
        <dbReference type="ARBA" id="ARBA00022801"/>
    </source>
</evidence>
<dbReference type="PROSITE" id="PS51845">
    <property type="entry name" value="PDEASE_I_2"/>
    <property type="match status" value="1"/>
</dbReference>
<dbReference type="AlphaFoldDB" id="A0AAV2BE40"/>
<evidence type="ECO:0000259" key="9">
    <source>
        <dbReference type="PROSITE" id="PS51845"/>
    </source>
</evidence>
<keyword evidence="2 6" id="KW-0479">Metal-binding</keyword>
<evidence type="ECO:0000256" key="4">
    <source>
        <dbReference type="PIRSR" id="PIRSR623088-1"/>
    </source>
</evidence>
<dbReference type="GO" id="GO:0004114">
    <property type="term" value="F:3',5'-cyclic-nucleotide phosphodiesterase activity"/>
    <property type="evidence" value="ECO:0007669"/>
    <property type="project" value="InterPro"/>
</dbReference>
<dbReference type="EC" id="3.1.4.-" evidence="7"/>
<feature type="region of interest" description="Disordered" evidence="8">
    <location>
        <begin position="9"/>
        <end position="59"/>
    </location>
</feature>
<dbReference type="Pfam" id="PF08499">
    <property type="entry name" value="PDEase_I_N"/>
    <property type="match status" value="1"/>
</dbReference>
<dbReference type="PRINTS" id="PR00387">
    <property type="entry name" value="PDIESTERASE1"/>
</dbReference>
<dbReference type="EMBL" id="CAXIEN010000346">
    <property type="protein sequence ID" value="CAL1294416.1"/>
    <property type="molecule type" value="Genomic_DNA"/>
</dbReference>
<accession>A0AAV2BE40</accession>
<comment type="similarity">
    <text evidence="7">Belongs to the cyclic nucleotide phosphodiesterase family.</text>
</comment>
<gene>
    <name evidence="10" type="ORF">LARSCL_LOCUS18695</name>
</gene>
<name>A0AAV2BE40_9ARAC</name>
<evidence type="ECO:0000256" key="7">
    <source>
        <dbReference type="RuleBase" id="RU363067"/>
    </source>
</evidence>
<comment type="caution">
    <text evidence="10">The sequence shown here is derived from an EMBL/GenBank/DDBJ whole genome shotgun (WGS) entry which is preliminary data.</text>
</comment>
<dbReference type="PANTHER" id="PTHR11347">
    <property type="entry name" value="CYCLIC NUCLEOTIDE PHOSPHODIESTERASE"/>
    <property type="match status" value="1"/>
</dbReference>
<protein>
    <recommendedName>
        <fullName evidence="7">Phosphodiesterase</fullName>
        <ecNumber evidence="7">3.1.4.-</ecNumber>
    </recommendedName>
</protein>
<feature type="binding site" evidence="5">
    <location>
        <position position="454"/>
    </location>
    <ligand>
        <name>AMP</name>
        <dbReference type="ChEBI" id="CHEBI:456215"/>
    </ligand>
</feature>
<dbReference type="CDD" id="cd00077">
    <property type="entry name" value="HDc"/>
    <property type="match status" value="1"/>
</dbReference>
<dbReference type="FunFam" id="1.10.1300.10:FF:000032">
    <property type="entry name" value="Phosphodiesterase"/>
    <property type="match status" value="1"/>
</dbReference>
<feature type="binding site" evidence="6">
    <location>
        <position position="295"/>
    </location>
    <ligand>
        <name>Zn(2+)</name>
        <dbReference type="ChEBI" id="CHEBI:29105"/>
        <label>1</label>
    </ligand>
</feature>
<dbReference type="InterPro" id="IPR023174">
    <property type="entry name" value="PDEase_CS"/>
</dbReference>
<evidence type="ECO:0000313" key="11">
    <source>
        <dbReference type="Proteomes" id="UP001497382"/>
    </source>
</evidence>
<dbReference type="InterPro" id="IPR013706">
    <property type="entry name" value="PDE1_N"/>
</dbReference>
<dbReference type="PROSITE" id="PS00126">
    <property type="entry name" value="PDEASE_I_1"/>
    <property type="match status" value="1"/>
</dbReference>
<reference evidence="10 11" key="1">
    <citation type="submission" date="2024-04" db="EMBL/GenBank/DDBJ databases">
        <authorList>
            <person name="Rising A."/>
            <person name="Reimegard J."/>
            <person name="Sonavane S."/>
            <person name="Akerstrom W."/>
            <person name="Nylinder S."/>
            <person name="Hedman E."/>
            <person name="Kallberg Y."/>
        </authorList>
    </citation>
    <scope>NUCLEOTIDE SEQUENCE [LARGE SCALE GENOMIC DNA]</scope>
</reference>
<evidence type="ECO:0000256" key="1">
    <source>
        <dbReference type="ARBA" id="ARBA00022535"/>
    </source>
</evidence>
<evidence type="ECO:0000256" key="2">
    <source>
        <dbReference type="ARBA" id="ARBA00022723"/>
    </source>
</evidence>
<sequence>MKFLFYFVANPPDDDDATPSKDDDTQTAGSPGSGAAVLVRKTRSPTNGEGEEELPPVDTLEACDKAAERLRELSNHLNHGEIPMDVLQQTVTYAVSVLEAIYLDETKRLLDEDDELSEVQPDAVPPEVREWLASTFTRQMSTTRRRSEDKLRFRSVAHAIRAGIMVDRIYRRLSSSSNLQMPAQIAQLLKNSEDWSFDVFALNSVASGQCLRYMSHYLLNRFGLIQKFKMSTASLESFLVQIENGYERYRNPYHNNMHAADVTQTVAYLLCQAGLANWLTDIEIFATLFAAIIHDYEHTGTTNSFHVMSGSETALLYNDRAVLENYHVSQSFRLLRDDENSILSNLSKEEYREFRSLVIEMVLATDMSSHFQQIKTMKTLLCHSDFSSMDKAKVLSLMLHCCDISHPAKDWNLHFRWTQRLMEEFFRQGDKEKELRLPFSPLCDRNSTLVAESQIGFIDFIVSPSLEVCGDMLDRILRHVEGHKDGVIAEDSTVPTSRSLQTSSPANSPSHSRASPRLFNSPGQSPRHLPSGGSVPRPWLKCLDNNKKMWQELSDKDAELREQITEASKKRFRDYSNGLDK</sequence>
<dbReference type="SMART" id="SM00471">
    <property type="entry name" value="HDc"/>
    <property type="match status" value="1"/>
</dbReference>
<dbReference type="Proteomes" id="UP001497382">
    <property type="component" value="Unassembled WGS sequence"/>
</dbReference>
<evidence type="ECO:0000256" key="6">
    <source>
        <dbReference type="PIRSR" id="PIRSR623088-3"/>
    </source>
</evidence>
<evidence type="ECO:0000256" key="5">
    <source>
        <dbReference type="PIRSR" id="PIRSR623088-2"/>
    </source>
</evidence>
<feature type="region of interest" description="Disordered" evidence="8">
    <location>
        <begin position="488"/>
        <end position="540"/>
    </location>
</feature>
<evidence type="ECO:0000256" key="8">
    <source>
        <dbReference type="SAM" id="MobiDB-lite"/>
    </source>
</evidence>
<dbReference type="InterPro" id="IPR003607">
    <property type="entry name" value="HD/PDEase_dom"/>
</dbReference>